<proteinExistence type="predicted"/>
<dbReference type="Proteomes" id="UP000799767">
    <property type="component" value="Unassembled WGS sequence"/>
</dbReference>
<reference evidence="1" key="1">
    <citation type="journal article" date="2020" name="Stud. Mycol.">
        <title>101 Dothideomycetes genomes: a test case for predicting lifestyles and emergence of pathogens.</title>
        <authorList>
            <person name="Haridas S."/>
            <person name="Albert R."/>
            <person name="Binder M."/>
            <person name="Bloem J."/>
            <person name="Labutti K."/>
            <person name="Salamov A."/>
            <person name="Andreopoulos B."/>
            <person name="Baker S."/>
            <person name="Barry K."/>
            <person name="Bills G."/>
            <person name="Bluhm B."/>
            <person name="Cannon C."/>
            <person name="Castanera R."/>
            <person name="Culley D."/>
            <person name="Daum C."/>
            <person name="Ezra D."/>
            <person name="Gonzalez J."/>
            <person name="Henrissat B."/>
            <person name="Kuo A."/>
            <person name="Liang C."/>
            <person name="Lipzen A."/>
            <person name="Lutzoni F."/>
            <person name="Magnuson J."/>
            <person name="Mondo S."/>
            <person name="Nolan M."/>
            <person name="Ohm R."/>
            <person name="Pangilinan J."/>
            <person name="Park H.-J."/>
            <person name="Ramirez L."/>
            <person name="Alfaro M."/>
            <person name="Sun H."/>
            <person name="Tritt A."/>
            <person name="Yoshinaga Y."/>
            <person name="Zwiers L.-H."/>
            <person name="Turgeon B."/>
            <person name="Goodwin S."/>
            <person name="Spatafora J."/>
            <person name="Crous P."/>
            <person name="Grigoriev I."/>
        </authorList>
    </citation>
    <scope>NUCLEOTIDE SEQUENCE</scope>
    <source>
        <strain evidence="1">CBS 113389</strain>
    </source>
</reference>
<dbReference type="AlphaFoldDB" id="A0A6A6PJU1"/>
<organism evidence="1 2">
    <name type="scientific">Neohortaea acidophila</name>
    <dbReference type="NCBI Taxonomy" id="245834"/>
    <lineage>
        <taxon>Eukaryota</taxon>
        <taxon>Fungi</taxon>
        <taxon>Dikarya</taxon>
        <taxon>Ascomycota</taxon>
        <taxon>Pezizomycotina</taxon>
        <taxon>Dothideomycetes</taxon>
        <taxon>Dothideomycetidae</taxon>
        <taxon>Mycosphaerellales</taxon>
        <taxon>Teratosphaeriaceae</taxon>
        <taxon>Neohortaea</taxon>
    </lineage>
</organism>
<accession>A0A6A6PJU1</accession>
<name>A0A6A6PJU1_9PEZI</name>
<evidence type="ECO:0000313" key="1">
    <source>
        <dbReference type="EMBL" id="KAF2480320.1"/>
    </source>
</evidence>
<dbReference type="RefSeq" id="XP_033586890.1">
    <property type="nucleotide sequence ID" value="XM_033734608.1"/>
</dbReference>
<keyword evidence="2" id="KW-1185">Reference proteome</keyword>
<gene>
    <name evidence="1" type="ORF">BDY17DRAFT_303630</name>
</gene>
<sequence length="153" mass="17134">MGHPRYGSRLYVLLLESPDVAFDPAPAFGVGEPPRSRTSLGDSLTPTRLPGVHRRSYKLTRRLAHGCKAWAVAGLLPLAHSTRESPSCDHRVFLTKRDNEEKGTLRALRDTERRAADCTVKSLQSPPHYTRWAAQTKSHRPIIAASRRCRLNT</sequence>
<evidence type="ECO:0000313" key="2">
    <source>
        <dbReference type="Proteomes" id="UP000799767"/>
    </source>
</evidence>
<dbReference type="GeneID" id="54475610"/>
<dbReference type="EMBL" id="MU001640">
    <property type="protein sequence ID" value="KAF2480320.1"/>
    <property type="molecule type" value="Genomic_DNA"/>
</dbReference>
<protein>
    <submittedName>
        <fullName evidence="1">Uncharacterized protein</fullName>
    </submittedName>
</protein>